<dbReference type="InterPro" id="IPR050336">
    <property type="entry name" value="Chromosome_partition/occlusion"/>
</dbReference>
<name>X1TVE7_9ZZZZ</name>
<keyword evidence="1" id="KW-0159">Chromosome partition</keyword>
<dbReference type="InterPro" id="IPR041468">
    <property type="entry name" value="HTH_ParB/Spo0J"/>
</dbReference>
<dbReference type="AlphaFoldDB" id="X1TVE7"/>
<feature type="domain" description="ParB-like N-terminal" evidence="2">
    <location>
        <begin position="5"/>
        <end position="78"/>
    </location>
</feature>
<evidence type="ECO:0000259" key="2">
    <source>
        <dbReference type="SMART" id="SM00470"/>
    </source>
</evidence>
<dbReference type="SUPFAM" id="SSF110849">
    <property type="entry name" value="ParB/Sulfiredoxin"/>
    <property type="match status" value="1"/>
</dbReference>
<reference evidence="3" key="1">
    <citation type="journal article" date="2014" name="Front. Microbiol.">
        <title>High frequency of phylogenetically diverse reductive dehalogenase-homologous genes in deep subseafloor sedimentary metagenomes.</title>
        <authorList>
            <person name="Kawai M."/>
            <person name="Futagami T."/>
            <person name="Toyoda A."/>
            <person name="Takaki Y."/>
            <person name="Nishi S."/>
            <person name="Hori S."/>
            <person name="Arai W."/>
            <person name="Tsubouchi T."/>
            <person name="Morono Y."/>
            <person name="Uchiyama I."/>
            <person name="Ito T."/>
            <person name="Fujiyama A."/>
            <person name="Inagaki F."/>
            <person name="Takami H."/>
        </authorList>
    </citation>
    <scope>NUCLEOTIDE SEQUENCE</scope>
    <source>
        <strain evidence="3">Expedition CK06-06</strain>
    </source>
</reference>
<dbReference type="SMART" id="SM00470">
    <property type="entry name" value="ParB"/>
    <property type="match status" value="1"/>
</dbReference>
<comment type="caution">
    <text evidence="3">The sequence shown here is derived from an EMBL/GenBank/DDBJ whole genome shotgun (WGS) entry which is preliminary data.</text>
</comment>
<proteinExistence type="predicted"/>
<organism evidence="3">
    <name type="scientific">marine sediment metagenome</name>
    <dbReference type="NCBI Taxonomy" id="412755"/>
    <lineage>
        <taxon>unclassified sequences</taxon>
        <taxon>metagenomes</taxon>
        <taxon>ecological metagenomes</taxon>
    </lineage>
</organism>
<feature type="non-terminal residue" evidence="3">
    <location>
        <position position="255"/>
    </location>
</feature>
<evidence type="ECO:0000256" key="1">
    <source>
        <dbReference type="ARBA" id="ARBA00022829"/>
    </source>
</evidence>
<dbReference type="Gene3D" id="1.10.10.2830">
    <property type="match status" value="1"/>
</dbReference>
<dbReference type="GO" id="GO:0005694">
    <property type="term" value="C:chromosome"/>
    <property type="evidence" value="ECO:0007669"/>
    <property type="project" value="TreeGrafter"/>
</dbReference>
<dbReference type="InterPro" id="IPR003115">
    <property type="entry name" value="ParB_N"/>
</dbReference>
<protein>
    <recommendedName>
        <fullName evidence="2">ParB-like N-terminal domain-containing protein</fullName>
    </recommendedName>
</protein>
<dbReference type="GO" id="GO:0003677">
    <property type="term" value="F:DNA binding"/>
    <property type="evidence" value="ECO:0007669"/>
    <property type="project" value="InterPro"/>
</dbReference>
<dbReference type="GO" id="GO:0007059">
    <property type="term" value="P:chromosome segregation"/>
    <property type="evidence" value="ECO:0007669"/>
    <property type="project" value="UniProtKB-KW"/>
</dbReference>
<accession>X1TVE7</accession>
<dbReference type="EMBL" id="BARW01028108">
    <property type="protein sequence ID" value="GAJ09328.1"/>
    <property type="molecule type" value="Genomic_DNA"/>
</dbReference>
<dbReference type="InterPro" id="IPR036086">
    <property type="entry name" value="ParB/Sulfiredoxin_sf"/>
</dbReference>
<evidence type="ECO:0000313" key="3">
    <source>
        <dbReference type="EMBL" id="GAJ09328.1"/>
    </source>
</evidence>
<dbReference type="Pfam" id="PF02195">
    <property type="entry name" value="ParB_N"/>
    <property type="match status" value="1"/>
</dbReference>
<sequence>FEAHKEIPEDVILEITESIKSIGIIEPLIVRPKNGEFEIVAGCIRYRCAKLAGLKTAPCIILILGDQAAEEVKLHENLKRLSLDHVDQGNTFVMLREKHSMTEEGISKIVGKSQGYVSQHIALVSQDNDLVSAVRYKRITFSQAREIMTVKDKRYRQYLQKTCEDGGLTTELMRVWIIEDFIFRNRSKVLQSFINFVARYTLGMRGECCFYSTRKLSKLLKYSRTSIIDAIKKSKSLGYISEGMMSVPGKTCLED</sequence>
<gene>
    <name evidence="3" type="ORF">S12H4_45458</name>
</gene>
<dbReference type="InterPro" id="IPR004437">
    <property type="entry name" value="ParB/RepB/Spo0J"/>
</dbReference>
<dbReference type="PANTHER" id="PTHR33375:SF1">
    <property type="entry name" value="CHROMOSOME-PARTITIONING PROTEIN PARB-RELATED"/>
    <property type="match status" value="1"/>
</dbReference>
<feature type="non-terminal residue" evidence="3">
    <location>
        <position position="1"/>
    </location>
</feature>
<dbReference type="Gene3D" id="3.90.1530.30">
    <property type="match status" value="1"/>
</dbReference>
<dbReference type="Pfam" id="PF17762">
    <property type="entry name" value="HTH_ParB"/>
    <property type="match status" value="1"/>
</dbReference>
<dbReference type="NCBIfam" id="TIGR00180">
    <property type="entry name" value="parB_part"/>
    <property type="match status" value="1"/>
</dbReference>
<dbReference type="PANTHER" id="PTHR33375">
    <property type="entry name" value="CHROMOSOME-PARTITIONING PROTEIN PARB-RELATED"/>
    <property type="match status" value="1"/>
</dbReference>